<sequence length="182" mass="20282">MFNDGRSKKVVFVAHCLLNQNSISDGTAIFPAAFKDVVDFFLNADIGIVQMPCPEFYCLGLDRGNIFGADSPVVVENTRIRSAMKNDSLNIKLTRLADYIVQQIIEYKKYGFEVIGIVGANRSPNCGVETTSDKNAEIYGMGLFIEKIFHQLLGKNVSIPIIGIKGTDNIQEKLQQLMNWEL</sequence>
<evidence type="ECO:0000313" key="2">
    <source>
        <dbReference type="Proteomes" id="UP000092574"/>
    </source>
</evidence>
<dbReference type="Proteomes" id="UP000092574">
    <property type="component" value="Chromosome"/>
</dbReference>
<reference evidence="1" key="1">
    <citation type="submission" date="2017-04" db="EMBL/GenBank/DDBJ databases">
        <title>Complete Genome Sequences of Twelve Strains of a Stable Defined Moderately Diverse Mouse Microbiota 2 (sDMDMm2).</title>
        <authorList>
            <person name="Uchimura Y."/>
            <person name="Wyss M."/>
            <person name="Brugiroux S."/>
            <person name="Limenitakis J.P."/>
            <person name="Stecher B."/>
            <person name="McCoy K.D."/>
            <person name="Macpherson A.J."/>
        </authorList>
    </citation>
    <scope>NUCLEOTIDE SEQUENCE</scope>
    <source>
        <strain evidence="1">YL58</strain>
    </source>
</reference>
<accession>A0A1C7I857</accession>
<dbReference type="NCBIfam" id="NF045597">
    <property type="entry name" value="TudS_rel_CD3072"/>
    <property type="match status" value="1"/>
</dbReference>
<evidence type="ECO:0000313" key="1">
    <source>
        <dbReference type="EMBL" id="ANU75830.1"/>
    </source>
</evidence>
<keyword evidence="2" id="KW-1185">Reference proteome</keyword>
<proteinExistence type="predicted"/>
<dbReference type="RefSeq" id="WP_065542012.1">
    <property type="nucleotide sequence ID" value="NZ_CP015405.2"/>
</dbReference>
<dbReference type="InterPro" id="IPR054648">
    <property type="entry name" value="TudS-rel"/>
</dbReference>
<dbReference type="EMBL" id="CP015405">
    <property type="protein sequence ID" value="ANU75830.1"/>
    <property type="molecule type" value="Genomic_DNA"/>
</dbReference>
<name>A0A1C7I857_9FIRM</name>
<dbReference type="KEGG" id="byl:A4V09_08655"/>
<dbReference type="AlphaFoldDB" id="A0A1C7I857"/>
<gene>
    <name evidence="1" type="ORF">A4V09_08655</name>
</gene>
<dbReference type="STRING" id="1796616.A4V09_08655"/>
<organism evidence="1 2">
    <name type="scientific">Blautia pseudococcoides</name>
    <dbReference type="NCBI Taxonomy" id="1796616"/>
    <lineage>
        <taxon>Bacteria</taxon>
        <taxon>Bacillati</taxon>
        <taxon>Bacillota</taxon>
        <taxon>Clostridia</taxon>
        <taxon>Lachnospirales</taxon>
        <taxon>Lachnospiraceae</taxon>
        <taxon>Blautia</taxon>
    </lineage>
</organism>
<dbReference type="OrthoDB" id="5420310at2"/>
<protein>
    <submittedName>
        <fullName evidence="1">Uncharacterized protein</fullName>
    </submittedName>
</protein>